<keyword evidence="1" id="KW-0812">Transmembrane</keyword>
<accession>A0A1H7RWM5</accession>
<gene>
    <name evidence="2" type="ORF">SAMN04488505_102750</name>
</gene>
<dbReference type="Proteomes" id="UP000198984">
    <property type="component" value="Unassembled WGS sequence"/>
</dbReference>
<evidence type="ECO:0008006" key="4">
    <source>
        <dbReference type="Google" id="ProtNLM"/>
    </source>
</evidence>
<name>A0A1H7RWM5_9BACT</name>
<keyword evidence="1" id="KW-1133">Transmembrane helix</keyword>
<feature type="transmembrane region" description="Helical" evidence="1">
    <location>
        <begin position="247"/>
        <end position="270"/>
    </location>
</feature>
<evidence type="ECO:0000313" key="3">
    <source>
        <dbReference type="Proteomes" id="UP000198984"/>
    </source>
</evidence>
<keyword evidence="3" id="KW-1185">Reference proteome</keyword>
<evidence type="ECO:0000256" key="1">
    <source>
        <dbReference type="SAM" id="Phobius"/>
    </source>
</evidence>
<proteinExistence type="predicted"/>
<feature type="transmembrane region" description="Helical" evidence="1">
    <location>
        <begin position="282"/>
        <end position="305"/>
    </location>
</feature>
<evidence type="ECO:0000313" key="2">
    <source>
        <dbReference type="EMBL" id="SEL64468.1"/>
    </source>
</evidence>
<dbReference type="EMBL" id="FOBB01000002">
    <property type="protein sequence ID" value="SEL64468.1"/>
    <property type="molecule type" value="Genomic_DNA"/>
</dbReference>
<sequence length="346" mass="40619">MKSHTICSIFISTLLAIVASYTVYFGYTTNYTTHAFSPASFKNQYDHGVYKYRILSKKILLFTDKALGDSYPDDKAERRLLIMDTIASERFYYAYYYVNSFFLILVSIVLVLLLDLEGSLKMNNGEKHLVLFLVPLLICLTQYVVCPYDISSYFFQLLIIFIYFKISNKYYWLTLFLVCFLLILATLNRESSALTVSFLVVLTLCKFGFTQKTIIFNILIIISFLATYVALRYYITDINEPKIYPDFLLYNLLVFPQNLGIIFWVVFFYLSMVMANSSDNKMMIVIYHLVSLPYIWTCFTAGYLWETRLYMPLFLGSLCFSKLDLSGFRFHPWEYLRGTKIYKELN</sequence>
<feature type="transmembrane region" description="Helical" evidence="1">
    <location>
        <begin position="214"/>
        <end position="235"/>
    </location>
</feature>
<feature type="transmembrane region" description="Helical" evidence="1">
    <location>
        <begin position="7"/>
        <end position="27"/>
    </location>
</feature>
<organism evidence="2 3">
    <name type="scientific">Chitinophaga rupis</name>
    <dbReference type="NCBI Taxonomy" id="573321"/>
    <lineage>
        <taxon>Bacteria</taxon>
        <taxon>Pseudomonadati</taxon>
        <taxon>Bacteroidota</taxon>
        <taxon>Chitinophagia</taxon>
        <taxon>Chitinophagales</taxon>
        <taxon>Chitinophagaceae</taxon>
        <taxon>Chitinophaga</taxon>
    </lineage>
</organism>
<feature type="transmembrane region" description="Helical" evidence="1">
    <location>
        <begin position="94"/>
        <end position="116"/>
    </location>
</feature>
<feature type="transmembrane region" description="Helical" evidence="1">
    <location>
        <begin position="171"/>
        <end position="187"/>
    </location>
</feature>
<keyword evidence="1" id="KW-0472">Membrane</keyword>
<dbReference type="AlphaFoldDB" id="A0A1H7RWM5"/>
<reference evidence="2" key="1">
    <citation type="submission" date="2016-10" db="EMBL/GenBank/DDBJ databases">
        <authorList>
            <person name="de Groot N.N."/>
        </authorList>
    </citation>
    <scope>NUCLEOTIDE SEQUENCE [LARGE SCALE GENOMIC DNA]</scope>
    <source>
        <strain evidence="2">DSM 21039</strain>
    </source>
</reference>
<protein>
    <recommendedName>
        <fullName evidence="4">Dolichyl-phosphate-mannose-protein mannosyltransferase</fullName>
    </recommendedName>
</protein>
<feature type="transmembrane region" description="Helical" evidence="1">
    <location>
        <begin position="150"/>
        <end position="166"/>
    </location>
</feature>
<dbReference type="STRING" id="573321.SAMN04488505_102750"/>